<sequence>MRPFVCGAALSVWRFGSSVFPLDPLSRRRVVTPPPASPRLHAVSHRRFDPLPTGRTISSLIYTPSPLEWRTGGYGRLADGSKVSE</sequence>
<reference evidence="1 2" key="1">
    <citation type="submission" date="2019-03" db="EMBL/GenBank/DDBJ databases">
        <title>First draft genome of Liparis tanakae, snailfish: a comprehensive survey of snailfish specific genes.</title>
        <authorList>
            <person name="Kim W."/>
            <person name="Song I."/>
            <person name="Jeong J.-H."/>
            <person name="Kim D."/>
            <person name="Kim S."/>
            <person name="Ryu S."/>
            <person name="Song J.Y."/>
            <person name="Lee S.K."/>
        </authorList>
    </citation>
    <scope>NUCLEOTIDE SEQUENCE [LARGE SCALE GENOMIC DNA]</scope>
    <source>
        <tissue evidence="1">Muscle</tissue>
    </source>
</reference>
<organism evidence="1 2">
    <name type="scientific">Liparis tanakae</name>
    <name type="common">Tanaka's snailfish</name>
    <dbReference type="NCBI Taxonomy" id="230148"/>
    <lineage>
        <taxon>Eukaryota</taxon>
        <taxon>Metazoa</taxon>
        <taxon>Chordata</taxon>
        <taxon>Craniata</taxon>
        <taxon>Vertebrata</taxon>
        <taxon>Euteleostomi</taxon>
        <taxon>Actinopterygii</taxon>
        <taxon>Neopterygii</taxon>
        <taxon>Teleostei</taxon>
        <taxon>Neoteleostei</taxon>
        <taxon>Acanthomorphata</taxon>
        <taxon>Eupercaria</taxon>
        <taxon>Perciformes</taxon>
        <taxon>Cottioidei</taxon>
        <taxon>Cottales</taxon>
        <taxon>Liparidae</taxon>
        <taxon>Liparis</taxon>
    </lineage>
</organism>
<keyword evidence="2" id="KW-1185">Reference proteome</keyword>
<dbReference type="Proteomes" id="UP000314294">
    <property type="component" value="Unassembled WGS sequence"/>
</dbReference>
<proteinExistence type="predicted"/>
<dbReference type="EMBL" id="SRLO01024909">
    <property type="protein sequence ID" value="TNN21973.1"/>
    <property type="molecule type" value="Genomic_DNA"/>
</dbReference>
<protein>
    <submittedName>
        <fullName evidence="1">Uncharacterized protein</fullName>
    </submittedName>
</protein>
<evidence type="ECO:0000313" key="2">
    <source>
        <dbReference type="Proteomes" id="UP000314294"/>
    </source>
</evidence>
<name>A0A4Z2DZL1_9TELE</name>
<accession>A0A4Z2DZL1</accession>
<gene>
    <name evidence="1" type="ORF">EYF80_067915</name>
</gene>
<evidence type="ECO:0000313" key="1">
    <source>
        <dbReference type="EMBL" id="TNN21973.1"/>
    </source>
</evidence>
<dbReference type="AlphaFoldDB" id="A0A4Z2DZL1"/>
<comment type="caution">
    <text evidence="1">The sequence shown here is derived from an EMBL/GenBank/DDBJ whole genome shotgun (WGS) entry which is preliminary data.</text>
</comment>